<feature type="compositionally biased region" description="Polar residues" evidence="3">
    <location>
        <begin position="159"/>
        <end position="171"/>
    </location>
</feature>
<gene>
    <name evidence="5" type="ORF">VNI00_002352</name>
</gene>
<evidence type="ECO:0000256" key="2">
    <source>
        <dbReference type="ARBA" id="ARBA00023242"/>
    </source>
</evidence>
<evidence type="ECO:0000259" key="4">
    <source>
        <dbReference type="Pfam" id="PF00808"/>
    </source>
</evidence>
<dbReference type="Gene3D" id="1.10.20.10">
    <property type="entry name" value="Histone, subunit A"/>
    <property type="match status" value="1"/>
</dbReference>
<protein>
    <recommendedName>
        <fullName evidence="4">Transcription factor CBF/NF-Y/archaeal histone domain-containing protein</fullName>
    </recommendedName>
</protein>
<dbReference type="SUPFAM" id="SSF47113">
    <property type="entry name" value="Histone-fold"/>
    <property type="match status" value="1"/>
</dbReference>
<dbReference type="InterPro" id="IPR050568">
    <property type="entry name" value="Transcr_DNA_Rep_Reg"/>
</dbReference>
<keyword evidence="6" id="KW-1185">Reference proteome</keyword>
<dbReference type="GO" id="GO:0046982">
    <property type="term" value="F:protein heterodimerization activity"/>
    <property type="evidence" value="ECO:0007669"/>
    <property type="project" value="InterPro"/>
</dbReference>
<proteinExistence type="predicted"/>
<dbReference type="CDD" id="cd23645">
    <property type="entry name" value="HFD_Dpb3-like"/>
    <property type="match status" value="1"/>
</dbReference>
<feature type="region of interest" description="Disordered" evidence="3">
    <location>
        <begin position="1"/>
        <end position="57"/>
    </location>
</feature>
<feature type="compositionally biased region" description="Acidic residues" evidence="3">
    <location>
        <begin position="25"/>
        <end position="40"/>
    </location>
</feature>
<dbReference type="GO" id="GO:0008623">
    <property type="term" value="C:CHRAC"/>
    <property type="evidence" value="ECO:0007669"/>
    <property type="project" value="TreeGrafter"/>
</dbReference>
<dbReference type="Proteomes" id="UP001383192">
    <property type="component" value="Unassembled WGS sequence"/>
</dbReference>
<keyword evidence="2" id="KW-0539">Nucleus</keyword>
<evidence type="ECO:0000313" key="6">
    <source>
        <dbReference type="Proteomes" id="UP001383192"/>
    </source>
</evidence>
<name>A0AAW0DXI4_9AGAR</name>
<evidence type="ECO:0000256" key="3">
    <source>
        <dbReference type="SAM" id="MobiDB-lite"/>
    </source>
</evidence>
<dbReference type="AlphaFoldDB" id="A0AAW0DXI4"/>
<reference evidence="5 6" key="1">
    <citation type="submission" date="2024-01" db="EMBL/GenBank/DDBJ databases">
        <title>A draft genome for a cacao thread blight-causing isolate of Paramarasmius palmivorus.</title>
        <authorList>
            <person name="Baruah I.K."/>
            <person name="Bukari Y."/>
            <person name="Amoako-Attah I."/>
            <person name="Meinhardt L.W."/>
            <person name="Bailey B.A."/>
            <person name="Cohen S.P."/>
        </authorList>
    </citation>
    <scope>NUCLEOTIDE SEQUENCE [LARGE SCALE GENOMIC DNA]</scope>
    <source>
        <strain evidence="5 6">GH-12</strain>
    </source>
</reference>
<dbReference type="InterPro" id="IPR009072">
    <property type="entry name" value="Histone-fold"/>
</dbReference>
<dbReference type="Pfam" id="PF00808">
    <property type="entry name" value="CBFD_NFYB_HMF"/>
    <property type="match status" value="1"/>
</dbReference>
<feature type="domain" description="Transcription factor CBF/NF-Y/archaeal histone" evidence="4">
    <location>
        <begin position="67"/>
        <end position="127"/>
    </location>
</feature>
<accession>A0AAW0DXI4</accession>
<dbReference type="InterPro" id="IPR003958">
    <property type="entry name" value="CBFA_NFYB_domain"/>
</dbReference>
<dbReference type="PANTHER" id="PTHR10252:SF54">
    <property type="entry name" value="CHROMATIN ACCESSIBILITY COMPLEX PROTEIN 1"/>
    <property type="match status" value="1"/>
</dbReference>
<organism evidence="5 6">
    <name type="scientific">Paramarasmius palmivorus</name>
    <dbReference type="NCBI Taxonomy" id="297713"/>
    <lineage>
        <taxon>Eukaryota</taxon>
        <taxon>Fungi</taxon>
        <taxon>Dikarya</taxon>
        <taxon>Basidiomycota</taxon>
        <taxon>Agaricomycotina</taxon>
        <taxon>Agaricomycetes</taxon>
        <taxon>Agaricomycetidae</taxon>
        <taxon>Agaricales</taxon>
        <taxon>Marasmiineae</taxon>
        <taxon>Marasmiaceae</taxon>
        <taxon>Paramarasmius</taxon>
    </lineage>
</organism>
<evidence type="ECO:0000313" key="5">
    <source>
        <dbReference type="EMBL" id="KAK7056635.1"/>
    </source>
</evidence>
<feature type="region of interest" description="Disordered" evidence="3">
    <location>
        <begin position="146"/>
        <end position="203"/>
    </location>
</feature>
<dbReference type="EMBL" id="JAYKXP010000006">
    <property type="protein sequence ID" value="KAK7056635.1"/>
    <property type="molecule type" value="Genomic_DNA"/>
</dbReference>
<dbReference type="PANTHER" id="PTHR10252">
    <property type="entry name" value="HISTONE-LIKE TRANSCRIPTION FACTOR CCAAT-RELATED"/>
    <property type="match status" value="1"/>
</dbReference>
<evidence type="ECO:0000256" key="1">
    <source>
        <dbReference type="ARBA" id="ARBA00004123"/>
    </source>
</evidence>
<sequence length="203" mass="22333">MAEEETQISITETESVPDVAPSQVENDEETIENEHEDDDTQAVTGDNSKKRAKQPVQVTREAGKSLLPFTRVQKIIKADKDIPIIAKDATFLISIATEEFIKRFIQAGHQAAEREKRTTVQVKDLATIVRKADEFLFLEEVLNAQPPAQEKRKPKALTNPANKDSETSSGPTLLDHFEAPTKTGTDGDVVMNEDGTMGSVEGS</sequence>
<comment type="subcellular location">
    <subcellularLocation>
        <location evidence="1">Nucleus</location>
    </subcellularLocation>
</comment>
<dbReference type="GO" id="GO:0006261">
    <property type="term" value="P:DNA-templated DNA replication"/>
    <property type="evidence" value="ECO:0007669"/>
    <property type="project" value="TreeGrafter"/>
</dbReference>
<comment type="caution">
    <text evidence="5">The sequence shown here is derived from an EMBL/GenBank/DDBJ whole genome shotgun (WGS) entry which is preliminary data.</text>
</comment>